<protein>
    <submittedName>
        <fullName evidence="2">Tellurite resistance protein TehB</fullName>
    </submittedName>
</protein>
<dbReference type="Pfam" id="PF09313">
    <property type="entry name" value="TehB-like"/>
    <property type="match status" value="1"/>
</dbReference>
<organism evidence="2 3">
    <name type="scientific">Tritonibacter multivorans</name>
    <dbReference type="NCBI Taxonomy" id="928856"/>
    <lineage>
        <taxon>Bacteria</taxon>
        <taxon>Pseudomonadati</taxon>
        <taxon>Pseudomonadota</taxon>
        <taxon>Alphaproteobacteria</taxon>
        <taxon>Rhodobacterales</taxon>
        <taxon>Paracoccaceae</taxon>
        <taxon>Tritonibacter</taxon>
    </lineage>
</organism>
<evidence type="ECO:0000259" key="1">
    <source>
        <dbReference type="Pfam" id="PF09313"/>
    </source>
</evidence>
<dbReference type="Gene3D" id="2.60.120.10">
    <property type="entry name" value="Jelly Rolls"/>
    <property type="match status" value="1"/>
</dbReference>
<reference evidence="2 3" key="1">
    <citation type="submission" date="2015-09" db="EMBL/GenBank/DDBJ databases">
        <authorList>
            <consortium name="Swine Surveillance"/>
        </authorList>
    </citation>
    <scope>NUCLEOTIDE SEQUENCE [LARGE SCALE GENOMIC DNA]</scope>
    <source>
        <strain evidence="2 3">CECT 7557</strain>
    </source>
</reference>
<sequence>MRPAVPSTLQKYSESPLFDQDTVPDALLRDHNTKAGVWGLIVVSEGALTYLRDAHPAQIVTADAPAVIYPEEPHSVHPKGKVRFKVEFYRLPKEGEAE</sequence>
<dbReference type="InterPro" id="IPR015392">
    <property type="entry name" value="TehB/YeaR-like_dom"/>
</dbReference>
<dbReference type="RefSeq" id="WP_058289958.1">
    <property type="nucleotide sequence ID" value="NZ_CYSD01000031.1"/>
</dbReference>
<dbReference type="AlphaFoldDB" id="A0A0P1GAR3"/>
<accession>A0A0P1GAR3</accession>
<gene>
    <name evidence="2" type="ORF">TRM7557_01892</name>
</gene>
<dbReference type="STRING" id="928856.SAMN04488049_10863"/>
<dbReference type="SUPFAM" id="SSF51197">
    <property type="entry name" value="Clavaminate synthase-like"/>
    <property type="match status" value="1"/>
</dbReference>
<dbReference type="EMBL" id="CYSD01000031">
    <property type="protein sequence ID" value="CUH78461.1"/>
    <property type="molecule type" value="Genomic_DNA"/>
</dbReference>
<name>A0A0P1GAR3_9RHOB</name>
<evidence type="ECO:0000313" key="3">
    <source>
        <dbReference type="Proteomes" id="UP000052022"/>
    </source>
</evidence>
<keyword evidence="3" id="KW-1185">Reference proteome</keyword>
<evidence type="ECO:0000313" key="2">
    <source>
        <dbReference type="EMBL" id="CUH78461.1"/>
    </source>
</evidence>
<feature type="domain" description="TehB/YeaR-like" evidence="1">
    <location>
        <begin position="15"/>
        <end position="86"/>
    </location>
</feature>
<dbReference type="Proteomes" id="UP000052022">
    <property type="component" value="Unassembled WGS sequence"/>
</dbReference>
<proteinExistence type="predicted"/>
<dbReference type="OrthoDB" id="7282222at2"/>
<dbReference type="InterPro" id="IPR014710">
    <property type="entry name" value="RmlC-like_jellyroll"/>
</dbReference>